<evidence type="ECO:0000313" key="1">
    <source>
        <dbReference type="EMBL" id="MCL6268673.1"/>
    </source>
</evidence>
<dbReference type="RefSeq" id="WP_249697510.1">
    <property type="nucleotide sequence ID" value="NZ_JAMFLX010000002.1"/>
</dbReference>
<reference evidence="1 2" key="1">
    <citation type="submission" date="2022-05" db="EMBL/GenBank/DDBJ databases">
        <authorList>
            <person name="Park J.-S."/>
        </authorList>
    </citation>
    <scope>NUCLEOTIDE SEQUENCE [LARGE SCALE GENOMIC DNA]</scope>
    <source>
        <strain evidence="1 2">2012CJ34-2</strain>
    </source>
</reference>
<name>A0ABT0PBL0_9GAMM</name>
<organism evidence="1 2">
    <name type="scientific">Parendozoicomonas callyspongiae</name>
    <dbReference type="NCBI Taxonomy" id="2942213"/>
    <lineage>
        <taxon>Bacteria</taxon>
        <taxon>Pseudomonadati</taxon>
        <taxon>Pseudomonadota</taxon>
        <taxon>Gammaproteobacteria</taxon>
        <taxon>Oceanospirillales</taxon>
        <taxon>Endozoicomonadaceae</taxon>
        <taxon>Parendozoicomonas</taxon>
    </lineage>
</organism>
<gene>
    <name evidence="1" type="ORF">M3P05_01730</name>
</gene>
<proteinExistence type="predicted"/>
<accession>A0ABT0PBL0</accession>
<comment type="caution">
    <text evidence="1">The sequence shown here is derived from an EMBL/GenBank/DDBJ whole genome shotgun (WGS) entry which is preliminary data.</text>
</comment>
<protein>
    <recommendedName>
        <fullName evidence="3">DUF885 domain-containing protein</fullName>
    </recommendedName>
</protein>
<sequence>MGIREIVSAGALTMTLSVTGMSFADWQPYPADLFKPDLSGDKLSELWPALTRSTQDVLPTVDYFQQRMAANKLYGDYLLKQLKASADFSGAALDQAGLEALSLALQEGWRLHFEGDFVQAKDRGLAAGTSEGKYLAYRAQTIYAMYQAPDPAGNLQAAERVVLLKEVSDKLLEEISAMTKSGVEPSVQLSFWQTYAYARYVEIVKPTWGILDKKSGVTTILTSLDKVFSLSPTMPALHAVYGGTFAAIYEDGMAARATFKKRLRLADGQKISDYEQATLDQFDSALRTLRDKPFPQLYFSYGAALERLDKKRGDNKYKDSASSYFHYAQGGSLPAGVSNMIYSAEDALAQRHAGSKKL</sequence>
<keyword evidence="2" id="KW-1185">Reference proteome</keyword>
<evidence type="ECO:0008006" key="3">
    <source>
        <dbReference type="Google" id="ProtNLM"/>
    </source>
</evidence>
<dbReference type="Proteomes" id="UP001203338">
    <property type="component" value="Unassembled WGS sequence"/>
</dbReference>
<evidence type="ECO:0000313" key="2">
    <source>
        <dbReference type="Proteomes" id="UP001203338"/>
    </source>
</evidence>
<dbReference type="EMBL" id="JAMFLX010000002">
    <property type="protein sequence ID" value="MCL6268673.1"/>
    <property type="molecule type" value="Genomic_DNA"/>
</dbReference>